<feature type="region of interest" description="Disordered" evidence="7">
    <location>
        <begin position="1009"/>
        <end position="1102"/>
    </location>
</feature>
<proteinExistence type="inferred from homology"/>
<evidence type="ECO:0000256" key="4">
    <source>
        <dbReference type="ARBA" id="ARBA00022692"/>
    </source>
</evidence>
<feature type="compositionally biased region" description="Basic and acidic residues" evidence="7">
    <location>
        <begin position="1043"/>
        <end position="1052"/>
    </location>
</feature>
<feature type="transmembrane region" description="Helical" evidence="8">
    <location>
        <begin position="38"/>
        <end position="61"/>
    </location>
</feature>
<feature type="domain" description="CSC1/OSCA1-like cytosolic" evidence="12">
    <location>
        <begin position="574"/>
        <end position="663"/>
    </location>
</feature>
<dbReference type="InterPro" id="IPR032880">
    <property type="entry name" value="CSC1/OSCA1-like_N"/>
</dbReference>
<sequence length="1239" mass="139322">MSANNNVPSNCDASSFLGALNCGSGVAADSEGQTANTLLAALVVSGASFGAQLLLFALLRLRLSNIYQPRSYLVPPKERVTAPPPGVVAWLYPLFTTPNLAFVQKCGLDAYFFLRYLRMLLKIFVPLAVVILPILLPINNYSGHEEEGLNRLSFSNVANKYKADRTWAHLILALCVILWVCYVIFDELKGYIRVRQAFLTSPQHRIKASATTVLVTAIPHKWLTLEALSGLYDVFPGGIRNIWINRNYDELADKVSTRNSVAMKLEDAETTLVRLCWKKHQEAEEKEREKHGEKRRSKVERHRDEKEEDAEAQVMAQGDGVSDGHQYGHAQGLQGALEDAEEADEKRSSQERRRRKRFGVLGDGFGALGQGLNTVGHGVGHLGQGLAGNLDTGLKKAAGDRLQNNATPAAHIRHVQYAEQGSPDSSEGSDLTPAKENFQKPVHRPTNRSIETTGMSPFQLEIPMEKEKTHPFWMFWKNHDDSLDLPSPQPHYADEEEFPLHAEKGRSHEPAGAETSDGGLLEKLAFWKSEDKDEETTVYPAAFEKEFDEDQDGDAVWRRYIEPKERETMRLPLFSPSWFPSLPLVGKQVDRIYWLRRELARLNVEIEMDQSEPEKYPLMNSAFIQFNHQVAAHMACQSVSHHLPQQMAPRLVEVSPDDVLWTNMSITWWETYARTFVVLVIAAALIILYAIPVTFASFLSKLSTFARLKPFAWIAQIPTAILSAIQGVLGPAVLGFILTLVPIIFGVLVTHQGVPTGTSRELGIQQWYFAFLFIQVFLVVSITGGIVAFITSFASNPTGIVSSLANDLPKASNYFFYYLLVQALSTSASSLLQVGSLIGWFILAPLMDSTARAKWARQTTLQDFTWGSFFPPFTNFAVIGLVYSVIAPLILVFMLIIVGLFWIVFRYNVLYVYQFRNDTGGLLFPKAVNQIFVGVYTMELCLIGLFFIARDANDKAACIPQAVIMIVALIFTIAYQVLMNSAFDPLFRYLPITLEDDAVVRDEEFQRAQAGKFAQNDDRRDSRDVMPGREQRDSEDESNVPQQERERMEQRRRNTRQSSTPIADQMASRRSNILPHGRSKDHLNPSHPSWHSDRWRQSSTASRLSATEMIQLRNINRPRNSGMHDTVGDVLFSGFADELEDLTPAERDLLVRYAFQHSALRAKRPIVWIPRDKLGVGDDEIRRAKKMSTVDVYDDEEAGKTTAKTNIWMSNEGTALDGKGRVVFRRSPPDFSNVDLIAL</sequence>
<evidence type="ECO:0008006" key="15">
    <source>
        <dbReference type="Google" id="ProtNLM"/>
    </source>
</evidence>
<feature type="domain" description="10TM putative phosphate transporter extracellular tail" evidence="10">
    <location>
        <begin position="1144"/>
        <end position="1230"/>
    </location>
</feature>
<evidence type="ECO:0000256" key="1">
    <source>
        <dbReference type="ARBA" id="ARBA00004141"/>
    </source>
</evidence>
<dbReference type="InterPro" id="IPR045122">
    <property type="entry name" value="Csc1-like"/>
</dbReference>
<dbReference type="Pfam" id="PF02714">
    <property type="entry name" value="RSN1_7TM"/>
    <property type="match status" value="1"/>
</dbReference>
<evidence type="ECO:0000256" key="3">
    <source>
        <dbReference type="ARBA" id="ARBA00022448"/>
    </source>
</evidence>
<evidence type="ECO:0000256" key="8">
    <source>
        <dbReference type="SAM" id="Phobius"/>
    </source>
</evidence>
<feature type="region of interest" description="Disordered" evidence="7">
    <location>
        <begin position="418"/>
        <end position="454"/>
    </location>
</feature>
<evidence type="ECO:0000313" key="13">
    <source>
        <dbReference type="EMBL" id="KAF2485701.1"/>
    </source>
</evidence>
<dbReference type="GeneID" id="54471824"/>
<dbReference type="InterPro" id="IPR027815">
    <property type="entry name" value="CSC1/OSCA1-like_cyt"/>
</dbReference>
<feature type="transmembrane region" description="Helical" evidence="8">
    <location>
        <begin position="961"/>
        <end position="978"/>
    </location>
</feature>
<feature type="transmembrane region" description="Helical" evidence="8">
    <location>
        <begin position="815"/>
        <end position="843"/>
    </location>
</feature>
<keyword evidence="14" id="KW-1185">Reference proteome</keyword>
<keyword evidence="4 8" id="KW-0812">Transmembrane</keyword>
<feature type="transmembrane region" description="Helical" evidence="8">
    <location>
        <begin position="676"/>
        <end position="700"/>
    </location>
</feature>
<dbReference type="OrthoDB" id="1076608at2759"/>
<feature type="domain" description="CSC1/OSCA1-like N-terminal transmembrane" evidence="11">
    <location>
        <begin position="38"/>
        <end position="187"/>
    </location>
</feature>
<dbReference type="PANTHER" id="PTHR13018">
    <property type="entry name" value="PROBABLE MEMBRANE PROTEIN DUF221-RELATED"/>
    <property type="match status" value="1"/>
</dbReference>
<evidence type="ECO:0000259" key="11">
    <source>
        <dbReference type="Pfam" id="PF13967"/>
    </source>
</evidence>
<evidence type="ECO:0000259" key="10">
    <source>
        <dbReference type="Pfam" id="PF12621"/>
    </source>
</evidence>
<dbReference type="EMBL" id="MU001633">
    <property type="protein sequence ID" value="KAF2485701.1"/>
    <property type="molecule type" value="Genomic_DNA"/>
</dbReference>
<feature type="transmembrane region" description="Helical" evidence="8">
    <location>
        <begin position="119"/>
        <end position="138"/>
    </location>
</feature>
<dbReference type="PANTHER" id="PTHR13018:SF20">
    <property type="entry name" value="SPORULATION-SPECIFIC PROTEIN 75"/>
    <property type="match status" value="1"/>
</dbReference>
<protein>
    <recommendedName>
        <fullName evidence="15">DUF221-domain-containing protein</fullName>
    </recommendedName>
</protein>
<evidence type="ECO:0000256" key="7">
    <source>
        <dbReference type="SAM" id="MobiDB-lite"/>
    </source>
</evidence>
<feature type="transmembrane region" description="Helical" evidence="8">
    <location>
        <begin position="720"/>
        <end position="748"/>
    </location>
</feature>
<dbReference type="InterPro" id="IPR003864">
    <property type="entry name" value="CSC1/OSCA1-like_7TM"/>
</dbReference>
<feature type="transmembrane region" description="Helical" evidence="8">
    <location>
        <begin position="931"/>
        <end position="949"/>
    </location>
</feature>
<feature type="domain" description="CSC1/OSCA1-like 7TM region" evidence="9">
    <location>
        <begin position="674"/>
        <end position="946"/>
    </location>
</feature>
<evidence type="ECO:0000256" key="2">
    <source>
        <dbReference type="ARBA" id="ARBA00007779"/>
    </source>
</evidence>
<evidence type="ECO:0000256" key="6">
    <source>
        <dbReference type="ARBA" id="ARBA00023136"/>
    </source>
</evidence>
<dbReference type="RefSeq" id="XP_033592270.1">
    <property type="nucleotide sequence ID" value="XM_033730822.1"/>
</dbReference>
<dbReference type="GO" id="GO:0005886">
    <property type="term" value="C:plasma membrane"/>
    <property type="evidence" value="ECO:0007669"/>
    <property type="project" value="TreeGrafter"/>
</dbReference>
<dbReference type="Proteomes" id="UP000799767">
    <property type="component" value="Unassembled WGS sequence"/>
</dbReference>
<keyword evidence="6 8" id="KW-0472">Membrane</keyword>
<dbReference type="Pfam" id="PF13967">
    <property type="entry name" value="RSN1_TM"/>
    <property type="match status" value="1"/>
</dbReference>
<name>A0A6A6Q0Z9_9PEZI</name>
<dbReference type="Pfam" id="PF12621">
    <property type="entry name" value="PHM7_ext"/>
    <property type="match status" value="1"/>
</dbReference>
<feature type="transmembrane region" description="Helical" evidence="8">
    <location>
        <begin position="167"/>
        <end position="185"/>
    </location>
</feature>
<feature type="region of interest" description="Disordered" evidence="7">
    <location>
        <begin position="283"/>
        <end position="357"/>
    </location>
</feature>
<feature type="compositionally biased region" description="Basic and acidic residues" evidence="7">
    <location>
        <begin position="1078"/>
        <end position="1096"/>
    </location>
</feature>
<evidence type="ECO:0000259" key="9">
    <source>
        <dbReference type="Pfam" id="PF02714"/>
    </source>
</evidence>
<keyword evidence="5 8" id="KW-1133">Transmembrane helix</keyword>
<feature type="transmembrane region" description="Helical" evidence="8">
    <location>
        <begin position="769"/>
        <end position="795"/>
    </location>
</feature>
<reference evidence="13" key="1">
    <citation type="journal article" date="2020" name="Stud. Mycol.">
        <title>101 Dothideomycetes genomes: a test case for predicting lifestyles and emergence of pathogens.</title>
        <authorList>
            <person name="Haridas S."/>
            <person name="Albert R."/>
            <person name="Binder M."/>
            <person name="Bloem J."/>
            <person name="Labutti K."/>
            <person name="Salamov A."/>
            <person name="Andreopoulos B."/>
            <person name="Baker S."/>
            <person name="Barry K."/>
            <person name="Bills G."/>
            <person name="Bluhm B."/>
            <person name="Cannon C."/>
            <person name="Castanera R."/>
            <person name="Culley D."/>
            <person name="Daum C."/>
            <person name="Ezra D."/>
            <person name="Gonzalez J."/>
            <person name="Henrissat B."/>
            <person name="Kuo A."/>
            <person name="Liang C."/>
            <person name="Lipzen A."/>
            <person name="Lutzoni F."/>
            <person name="Magnuson J."/>
            <person name="Mondo S."/>
            <person name="Nolan M."/>
            <person name="Ohm R."/>
            <person name="Pangilinan J."/>
            <person name="Park H.-J."/>
            <person name="Ramirez L."/>
            <person name="Alfaro M."/>
            <person name="Sun H."/>
            <person name="Tritt A."/>
            <person name="Yoshinaga Y."/>
            <person name="Zwiers L.-H."/>
            <person name="Turgeon B."/>
            <person name="Goodwin S."/>
            <person name="Spatafora J."/>
            <person name="Crous P."/>
            <person name="Grigoriev I."/>
        </authorList>
    </citation>
    <scope>NUCLEOTIDE SEQUENCE</scope>
    <source>
        <strain evidence="13">CBS 113389</strain>
    </source>
</reference>
<organism evidence="13 14">
    <name type="scientific">Neohortaea acidophila</name>
    <dbReference type="NCBI Taxonomy" id="245834"/>
    <lineage>
        <taxon>Eukaryota</taxon>
        <taxon>Fungi</taxon>
        <taxon>Dikarya</taxon>
        <taxon>Ascomycota</taxon>
        <taxon>Pezizomycotina</taxon>
        <taxon>Dothideomycetes</taxon>
        <taxon>Dothideomycetidae</taxon>
        <taxon>Mycosphaerellales</taxon>
        <taxon>Teratosphaeriaceae</taxon>
        <taxon>Neohortaea</taxon>
    </lineage>
</organism>
<comment type="similarity">
    <text evidence="2">Belongs to the CSC1 (TC 1.A.17) family.</text>
</comment>
<dbReference type="Pfam" id="PF14703">
    <property type="entry name" value="PHM7_cyt"/>
    <property type="match status" value="2"/>
</dbReference>
<accession>A0A6A6Q0Z9</accession>
<dbReference type="AlphaFoldDB" id="A0A6A6Q0Z9"/>
<keyword evidence="3" id="KW-0813">Transport</keyword>
<feature type="transmembrane region" description="Helical" evidence="8">
    <location>
        <begin position="889"/>
        <end position="910"/>
    </location>
</feature>
<evidence type="ECO:0000313" key="14">
    <source>
        <dbReference type="Proteomes" id="UP000799767"/>
    </source>
</evidence>
<dbReference type="GO" id="GO:0005227">
    <property type="term" value="F:calcium-activated cation channel activity"/>
    <property type="evidence" value="ECO:0007669"/>
    <property type="project" value="InterPro"/>
</dbReference>
<comment type="subcellular location">
    <subcellularLocation>
        <location evidence="1">Membrane</location>
        <topology evidence="1">Multi-pass membrane protein</topology>
    </subcellularLocation>
</comment>
<evidence type="ECO:0000256" key="5">
    <source>
        <dbReference type="ARBA" id="ARBA00022989"/>
    </source>
</evidence>
<feature type="compositionally biased region" description="Basic and acidic residues" evidence="7">
    <location>
        <begin position="1015"/>
        <end position="1032"/>
    </location>
</feature>
<evidence type="ECO:0000259" key="12">
    <source>
        <dbReference type="Pfam" id="PF14703"/>
    </source>
</evidence>
<feature type="compositionally biased region" description="Basic and acidic residues" evidence="7">
    <location>
        <begin position="283"/>
        <end position="292"/>
    </location>
</feature>
<dbReference type="InterPro" id="IPR022257">
    <property type="entry name" value="PHM7_ext"/>
</dbReference>
<feature type="domain" description="CSC1/OSCA1-like cytosolic" evidence="12">
    <location>
        <begin position="211"/>
        <end position="277"/>
    </location>
</feature>
<gene>
    <name evidence="13" type="ORF">BDY17DRAFT_247458</name>
</gene>